<dbReference type="InterPro" id="IPR016024">
    <property type="entry name" value="ARM-type_fold"/>
</dbReference>
<organism evidence="4 5">
    <name type="scientific">Parascaris equorum</name>
    <name type="common">Equine roundworm</name>
    <dbReference type="NCBI Taxonomy" id="6256"/>
    <lineage>
        <taxon>Eukaryota</taxon>
        <taxon>Metazoa</taxon>
        <taxon>Ecdysozoa</taxon>
        <taxon>Nematoda</taxon>
        <taxon>Chromadorea</taxon>
        <taxon>Rhabditida</taxon>
        <taxon>Spirurina</taxon>
        <taxon>Ascaridomorpha</taxon>
        <taxon>Ascaridoidea</taxon>
        <taxon>Ascarididae</taxon>
        <taxon>Parascaris</taxon>
    </lineage>
</organism>
<dbReference type="Pfam" id="PF04802">
    <property type="entry name" value="PP4R3"/>
    <property type="match status" value="2"/>
</dbReference>
<dbReference type="PANTHER" id="PTHR23318:SF0">
    <property type="entry name" value="SERINE_THREONINE-PROTEIN PHOSPHATASE 4 REGULATORY SUBUNIT 3"/>
    <property type="match status" value="1"/>
</dbReference>
<feature type="domain" description="Serine/threonine-protein phosphatase 4 regulatory subunit 3-like central" evidence="3">
    <location>
        <begin position="56"/>
        <end position="111"/>
    </location>
</feature>
<evidence type="ECO:0000313" key="5">
    <source>
        <dbReference type="WBParaSite" id="PEQ_0000313301-mRNA-1"/>
    </source>
</evidence>
<dbReference type="GO" id="GO:0030289">
    <property type="term" value="C:protein phosphatase 4 complex"/>
    <property type="evidence" value="ECO:0007669"/>
    <property type="project" value="TreeGrafter"/>
</dbReference>
<evidence type="ECO:0000256" key="2">
    <source>
        <dbReference type="ARBA" id="ARBA00023242"/>
    </source>
</evidence>
<evidence type="ECO:0000256" key="1">
    <source>
        <dbReference type="ARBA" id="ARBA00004123"/>
    </source>
</evidence>
<comment type="subcellular location">
    <subcellularLocation>
        <location evidence="1">Nucleus</location>
    </subcellularLocation>
</comment>
<keyword evidence="4" id="KW-1185">Reference proteome</keyword>
<dbReference type="Proteomes" id="UP000887564">
    <property type="component" value="Unplaced"/>
</dbReference>
<keyword evidence="2" id="KW-0539">Nucleus</keyword>
<dbReference type="PANTHER" id="PTHR23318">
    <property type="entry name" value="ATP SYNTHASE GAMMA-RELATED"/>
    <property type="match status" value="1"/>
</dbReference>
<feature type="domain" description="Serine/threonine-protein phosphatase 4 regulatory subunit 3-like central" evidence="3">
    <location>
        <begin position="112"/>
        <end position="257"/>
    </location>
</feature>
<name>A0A914REF1_PAREQ</name>
<dbReference type="GO" id="GO:0005654">
    <property type="term" value="C:nucleoplasm"/>
    <property type="evidence" value="ECO:0007669"/>
    <property type="project" value="TreeGrafter"/>
</dbReference>
<evidence type="ECO:0000259" key="3">
    <source>
        <dbReference type="Pfam" id="PF04802"/>
    </source>
</evidence>
<dbReference type="AlphaFoldDB" id="A0A914REF1"/>
<accession>A0A914REF1</accession>
<dbReference type="InterPro" id="IPR006887">
    <property type="entry name" value="P4R3-like_central_dom"/>
</dbReference>
<proteinExistence type="predicted"/>
<protein>
    <submittedName>
        <fullName evidence="5">Serine/threonine-protein phosphatase 4 regulatory subunit 3-like central domain-containing protein</fullName>
    </submittedName>
</protein>
<reference evidence="5" key="1">
    <citation type="submission" date="2022-11" db="UniProtKB">
        <authorList>
            <consortium name="WormBaseParasite"/>
        </authorList>
    </citation>
    <scope>IDENTIFICATION</scope>
</reference>
<dbReference type="GO" id="GO:0006974">
    <property type="term" value="P:DNA damage response"/>
    <property type="evidence" value="ECO:0007669"/>
    <property type="project" value="TreeGrafter"/>
</dbReference>
<dbReference type="InterPro" id="IPR051137">
    <property type="entry name" value="PP4R3-like"/>
</dbReference>
<dbReference type="GO" id="GO:0072542">
    <property type="term" value="F:protein phosphatase activator activity"/>
    <property type="evidence" value="ECO:0007669"/>
    <property type="project" value="TreeGrafter"/>
</dbReference>
<sequence length="277" mass="31685">LLRYFSSDDFVLCIHTIFKRSARTRSRRLLVKEAASAAAITLPPCELSRLQDLEILLSSSFSSAQLREKVALAIETQGYVGKLCDLFHMCEDLENIEALRIMHQIARDIFVFLGDVCLPAPSLFEENLLSVLNSYLFFNRVDIVSMLQDDKQLLKKLFDQLKDPSTSTERRKDLTMFLKEFCSFSTSLQPNGPQGREVFYKTLMQNDVLATIEPCIMSKDPQTMATTVEMFVMIVEFNPQIARDYLLQQGRNLSDAKNVRISFSYHILFNKIIGLPS</sequence>
<dbReference type="WBParaSite" id="PEQ_0000313301-mRNA-1">
    <property type="protein sequence ID" value="PEQ_0000313301-mRNA-1"/>
    <property type="gene ID" value="PEQ_0000313301"/>
</dbReference>
<dbReference type="SUPFAM" id="SSF48371">
    <property type="entry name" value="ARM repeat"/>
    <property type="match status" value="1"/>
</dbReference>
<evidence type="ECO:0000313" key="4">
    <source>
        <dbReference type="Proteomes" id="UP000887564"/>
    </source>
</evidence>